<protein>
    <submittedName>
        <fullName evidence="3">Acetoin utilization deacetylase AcuC-like enzyme</fullName>
    </submittedName>
</protein>
<dbReference type="PANTHER" id="PTHR10625">
    <property type="entry name" value="HISTONE DEACETYLASE HDAC1-RELATED"/>
    <property type="match status" value="1"/>
</dbReference>
<dbReference type="PANTHER" id="PTHR10625:SF10">
    <property type="entry name" value="HISTONE DEACETYLASE HDAC1"/>
    <property type="match status" value="1"/>
</dbReference>
<dbReference type="Proteomes" id="UP000781958">
    <property type="component" value="Unassembled WGS sequence"/>
</dbReference>
<name>A0ABS4SF97_9PROT</name>
<dbReference type="InterPro" id="IPR000286">
    <property type="entry name" value="HDACs"/>
</dbReference>
<accession>A0ABS4SF97</accession>
<dbReference type="CDD" id="cd11599">
    <property type="entry name" value="HDAC_classII_2"/>
    <property type="match status" value="1"/>
</dbReference>
<comment type="similarity">
    <text evidence="1">Belongs to the histone deacetylase family.</text>
</comment>
<dbReference type="InterPro" id="IPR023696">
    <property type="entry name" value="Ureohydrolase_dom_sf"/>
</dbReference>
<dbReference type="InterPro" id="IPR037138">
    <property type="entry name" value="His_deacetylse_dom_sf"/>
</dbReference>
<evidence type="ECO:0000313" key="3">
    <source>
        <dbReference type="EMBL" id="MBP2291239.1"/>
    </source>
</evidence>
<dbReference type="SUPFAM" id="SSF52768">
    <property type="entry name" value="Arginase/deacetylase"/>
    <property type="match status" value="1"/>
</dbReference>
<dbReference type="PRINTS" id="PR01270">
    <property type="entry name" value="HDASUPER"/>
</dbReference>
<comment type="caution">
    <text evidence="3">The sequence shown here is derived from an EMBL/GenBank/DDBJ whole genome shotgun (WGS) entry which is preliminary data.</text>
</comment>
<keyword evidence="4" id="KW-1185">Reference proteome</keyword>
<evidence type="ECO:0000256" key="1">
    <source>
        <dbReference type="ARBA" id="ARBA00005947"/>
    </source>
</evidence>
<dbReference type="Pfam" id="PF00850">
    <property type="entry name" value="Hist_deacetyl"/>
    <property type="match status" value="1"/>
</dbReference>
<evidence type="ECO:0000259" key="2">
    <source>
        <dbReference type="Pfam" id="PF00850"/>
    </source>
</evidence>
<evidence type="ECO:0000313" key="4">
    <source>
        <dbReference type="Proteomes" id="UP000781958"/>
    </source>
</evidence>
<feature type="domain" description="Histone deacetylase" evidence="2">
    <location>
        <begin position="20"/>
        <end position="306"/>
    </location>
</feature>
<proteinExistence type="inferred from homology"/>
<gene>
    <name evidence="3" type="ORF">J2851_000981</name>
</gene>
<organism evidence="3 4">
    <name type="scientific">Azospirillum rugosum</name>
    <dbReference type="NCBI Taxonomy" id="416170"/>
    <lineage>
        <taxon>Bacteria</taxon>
        <taxon>Pseudomonadati</taxon>
        <taxon>Pseudomonadota</taxon>
        <taxon>Alphaproteobacteria</taxon>
        <taxon>Rhodospirillales</taxon>
        <taxon>Azospirillaceae</taxon>
        <taxon>Azospirillum</taxon>
    </lineage>
</organism>
<dbReference type="InterPro" id="IPR023801">
    <property type="entry name" value="His_deacetylse_dom"/>
</dbReference>
<dbReference type="RefSeq" id="WP_209764604.1">
    <property type="nucleotide sequence ID" value="NZ_JAGINP010000002.1"/>
</dbReference>
<dbReference type="EMBL" id="JAGINP010000002">
    <property type="protein sequence ID" value="MBP2291239.1"/>
    <property type="molecule type" value="Genomic_DNA"/>
</dbReference>
<sequence>MGTTIITHPDFLLHDTGPGHPERPERIATVWQVLDRDEFRGLPRRTAPEATVEQLRWVHEPSYVDAVLDAVPEDGYARLDGDTLLSPTSRSAILRAAGAVCEAVDAVVGGQATNAFCAVRPCGHHAEPARAMGFCVFNNIAVGAEHARKRHGVQRVAVVDFDVHHGNGTQAMFWDEPDLFFASTHQSPLYPGTGRMSETGASGNIVNAPLPPYSGTVEFRQAMERTVLPALEAFKPDLLMISAGFDAHARDPLAQLNFTDADFEWATRKLVDAADRLCGGRVVSVLEGGYDMVGLAEGLAAHLRALMRA</sequence>
<reference evidence="3 4" key="1">
    <citation type="submission" date="2021-03" db="EMBL/GenBank/DDBJ databases">
        <title>Genomic Encyclopedia of Type Strains, Phase III (KMG-III): the genomes of soil and plant-associated and newly described type strains.</title>
        <authorList>
            <person name="Whitman W."/>
        </authorList>
    </citation>
    <scope>NUCLEOTIDE SEQUENCE [LARGE SCALE GENOMIC DNA]</scope>
    <source>
        <strain evidence="3 4">IMMIB AFH-6</strain>
    </source>
</reference>
<dbReference type="Gene3D" id="3.40.800.20">
    <property type="entry name" value="Histone deacetylase domain"/>
    <property type="match status" value="1"/>
</dbReference>